<sequence length="51" mass="4948">MTGDLSDPGGQKTPAAQRDDAHPVTGSPFGPNCGGGMKHGGIPGAYGGMHG</sequence>
<feature type="compositionally biased region" description="Gly residues" evidence="1">
    <location>
        <begin position="32"/>
        <end position="51"/>
    </location>
</feature>
<protein>
    <submittedName>
        <fullName evidence="2">Uncharacterized protein</fullName>
    </submittedName>
</protein>
<dbReference type="EMBL" id="JBKBDE010000001">
    <property type="protein sequence ID" value="MFN6549574.1"/>
    <property type="molecule type" value="Genomic_DNA"/>
</dbReference>
<name>A0ABW9LPU4_9MYCO</name>
<evidence type="ECO:0000313" key="3">
    <source>
        <dbReference type="Proteomes" id="UP001635817"/>
    </source>
</evidence>
<feature type="region of interest" description="Disordered" evidence="1">
    <location>
        <begin position="1"/>
        <end position="51"/>
    </location>
</feature>
<dbReference type="RefSeq" id="WP_409548517.1">
    <property type="nucleotide sequence ID" value="NZ_JBKBDE010000001.1"/>
</dbReference>
<evidence type="ECO:0000256" key="1">
    <source>
        <dbReference type="SAM" id="MobiDB-lite"/>
    </source>
</evidence>
<accession>A0ABW9LPU4</accession>
<comment type="caution">
    <text evidence="2">The sequence shown here is derived from an EMBL/GenBank/DDBJ whole genome shotgun (WGS) entry which is preliminary data.</text>
</comment>
<evidence type="ECO:0000313" key="2">
    <source>
        <dbReference type="EMBL" id="MFN6549574.1"/>
    </source>
</evidence>
<dbReference type="Proteomes" id="UP001635817">
    <property type="component" value="Unassembled WGS sequence"/>
</dbReference>
<reference evidence="2 3" key="1">
    <citation type="submission" date="2024-12" db="EMBL/GenBank/DDBJ databases">
        <title>The coexistence of Mycolicibacterium septicum and Mycolicibacterium nivoides in clinical samples.</title>
        <authorList>
            <person name="Wang C."/>
            <person name="Feng Y."/>
            <person name="Zong Z."/>
        </authorList>
    </citation>
    <scope>NUCLEOTIDE SEQUENCE [LARGE SCALE GENOMIC DNA]</scope>
    <source>
        <strain evidence="2 3">120310</strain>
    </source>
</reference>
<proteinExistence type="predicted"/>
<gene>
    <name evidence="2" type="ORF">ACK4CP_04180</name>
</gene>
<keyword evidence="3" id="KW-1185">Reference proteome</keyword>
<organism evidence="2 3">
    <name type="scientific">Mycolicibacterium septicum</name>
    <dbReference type="NCBI Taxonomy" id="98668"/>
    <lineage>
        <taxon>Bacteria</taxon>
        <taxon>Bacillati</taxon>
        <taxon>Actinomycetota</taxon>
        <taxon>Actinomycetes</taxon>
        <taxon>Mycobacteriales</taxon>
        <taxon>Mycobacteriaceae</taxon>
        <taxon>Mycolicibacterium</taxon>
    </lineage>
</organism>